<dbReference type="RefSeq" id="XP_007801497.1">
    <property type="nucleotide sequence ID" value="XM_007803306.1"/>
</dbReference>
<feature type="region of interest" description="Disordered" evidence="1">
    <location>
        <begin position="119"/>
        <end position="172"/>
    </location>
</feature>
<dbReference type="Pfam" id="PF13641">
    <property type="entry name" value="Glyco_tranf_2_3"/>
    <property type="match status" value="1"/>
</dbReference>
<feature type="transmembrane region" description="Helical" evidence="2">
    <location>
        <begin position="694"/>
        <end position="715"/>
    </location>
</feature>
<evidence type="ECO:0000256" key="2">
    <source>
        <dbReference type="SAM" id="Phobius"/>
    </source>
</evidence>
<keyword evidence="2" id="KW-0472">Membrane</keyword>
<dbReference type="GeneID" id="19239241"/>
<name>U1HQQ8_ENDPU</name>
<dbReference type="Gene3D" id="3.90.550.10">
    <property type="entry name" value="Spore Coat Polysaccharide Biosynthesis Protein SpsA, Chain A"/>
    <property type="match status" value="1"/>
</dbReference>
<keyword evidence="4" id="KW-1185">Reference proteome</keyword>
<evidence type="ECO:0000313" key="3">
    <source>
        <dbReference type="EMBL" id="ERF72775.1"/>
    </source>
</evidence>
<dbReference type="SUPFAM" id="SSF53448">
    <property type="entry name" value="Nucleotide-diphospho-sugar transferases"/>
    <property type="match status" value="1"/>
</dbReference>
<reference evidence="4" key="1">
    <citation type="journal article" date="2014" name="BMC Genomics">
        <title>Genome characteristics reveal the impact of lichenization on lichen-forming fungus Endocarpon pusillum Hedwig (Verrucariales, Ascomycota).</title>
        <authorList>
            <person name="Wang Y.-Y."/>
            <person name="Liu B."/>
            <person name="Zhang X.-Y."/>
            <person name="Zhou Q.-M."/>
            <person name="Zhang T."/>
            <person name="Li H."/>
            <person name="Yu Y.-F."/>
            <person name="Zhang X.-L."/>
            <person name="Hao X.-Y."/>
            <person name="Wang M."/>
            <person name="Wang L."/>
            <person name="Wei J.-C."/>
        </authorList>
    </citation>
    <scope>NUCLEOTIDE SEQUENCE [LARGE SCALE GENOMIC DNA]</scope>
    <source>
        <strain evidence="4">Z07020 / HMAS-L-300199</strain>
    </source>
</reference>
<sequence length="844" mass="94957">MESAHDPLNDGSPEAELVAIPNGLLRRQSNTVYLDGRKAEAVEAEPAKFDIREAIKEPTRIARAASINIAGLQRARETGIRYPANVLSAIDERAEQAGSLYRFAGGPPVLLENVFPQPPERVLTNSSRGRRRPRPTSAFVSPSVWPSGANTNPSKQDRAAPEGPINQSHTFRDLSSFTFGQRQKISNRASLLYSSGDTRTSNDRERFGSDGPRTPRRTTHESLSLSPRVSRVMTTESLQLAPWQDAPPPQDAPARRPTVSSLRVNAIRRASVVVADTFERVITRVRKGSMADLYEKAKIRQEQLKRSTWVQYSFEYTMYLLLIASVYLVLVGMPLWRGAVWYMYILIARKFVIVGGSAIFLGLAALYAFGPLVCFFEPKAPIQFRPHPSVLRSWGADATALVIPCYKSEKIIGATIKAALEIFPPQNIFVLANGNSPTPLDNTESVCTTYGVNHTWCPIGGKLIAQFVGARVAKRFPFIIFIDDDCLLPPNFPVVTDRLNARTKCIGYTIKSTGPNSSRGTLCHQAQDLEYKLSGVQRLFAGKIGSATFAHGAIGLWDREFVVETFKQHPGFSVSEDWFFGHVARELGSRIEMCSSIFVETETPPVLFFASRGAARGGFGEMTVFKQRFKRWNFFFVNGMYYNMKYILFSWKLGWWEIGAKLFVFQEIYETLLYLITPFVLPISFYVQPLFSLYLFAGTAGLYFLNAVLFNEVHLRMRNERVTTLCLFYYMGFKFVLTFVNVASCYWSIWKYAKYFAKRHPKIIEDSNVVEVVLKIEDDEEEEQETFRTSGDSGEYEKGPKGRRMTVTAVGVKVNGTGNDEDVEMREGIKTQDFAVTVQADSRT</sequence>
<feature type="compositionally biased region" description="Polar residues" evidence="1">
    <location>
        <begin position="189"/>
        <end position="199"/>
    </location>
</feature>
<feature type="transmembrane region" description="Helical" evidence="2">
    <location>
        <begin position="727"/>
        <end position="749"/>
    </location>
</feature>
<dbReference type="AlphaFoldDB" id="U1HQQ8"/>
<feature type="transmembrane region" description="Helical" evidence="2">
    <location>
        <begin position="342"/>
        <end position="369"/>
    </location>
</feature>
<organism evidence="3 4">
    <name type="scientific">Endocarpon pusillum (strain Z07020 / HMAS-L-300199)</name>
    <name type="common">Lichen-forming fungus</name>
    <dbReference type="NCBI Taxonomy" id="1263415"/>
    <lineage>
        <taxon>Eukaryota</taxon>
        <taxon>Fungi</taxon>
        <taxon>Dikarya</taxon>
        <taxon>Ascomycota</taxon>
        <taxon>Pezizomycotina</taxon>
        <taxon>Eurotiomycetes</taxon>
        <taxon>Chaetothyriomycetidae</taxon>
        <taxon>Verrucariales</taxon>
        <taxon>Verrucariaceae</taxon>
        <taxon>Endocarpon</taxon>
    </lineage>
</organism>
<protein>
    <submittedName>
        <fullName evidence="3">Uncharacterized protein</fullName>
    </submittedName>
</protein>
<feature type="transmembrane region" description="Helical" evidence="2">
    <location>
        <begin position="316"/>
        <end position="336"/>
    </location>
</feature>
<proteinExistence type="predicted"/>
<dbReference type="eggNOG" id="ENOG502QSNQ">
    <property type="taxonomic scope" value="Eukaryota"/>
</dbReference>
<dbReference type="HOGENOM" id="CLU_010551_3_0_1"/>
<gene>
    <name evidence="3" type="ORF">EPUS_04210</name>
</gene>
<dbReference type="EMBL" id="KE721034">
    <property type="protein sequence ID" value="ERF72775.1"/>
    <property type="molecule type" value="Genomic_DNA"/>
</dbReference>
<dbReference type="InterPro" id="IPR029044">
    <property type="entry name" value="Nucleotide-diphossugar_trans"/>
</dbReference>
<feature type="region of interest" description="Disordered" evidence="1">
    <location>
        <begin position="189"/>
        <end position="228"/>
    </location>
</feature>
<keyword evidence="2" id="KW-1133">Transmembrane helix</keyword>
<dbReference type="Proteomes" id="UP000019373">
    <property type="component" value="Unassembled WGS sequence"/>
</dbReference>
<evidence type="ECO:0000256" key="1">
    <source>
        <dbReference type="SAM" id="MobiDB-lite"/>
    </source>
</evidence>
<evidence type="ECO:0000313" key="4">
    <source>
        <dbReference type="Proteomes" id="UP000019373"/>
    </source>
</evidence>
<accession>U1HQQ8</accession>
<keyword evidence="2" id="KW-0812">Transmembrane</keyword>
<dbReference type="OrthoDB" id="2590398at2759"/>